<feature type="compositionally biased region" description="Basic residues" evidence="1">
    <location>
        <begin position="142"/>
        <end position="159"/>
    </location>
</feature>
<dbReference type="AlphaFoldDB" id="A0A8C8SHG1"/>
<proteinExistence type="predicted"/>
<dbReference type="GO" id="GO:0002181">
    <property type="term" value="P:cytoplasmic translation"/>
    <property type="evidence" value="ECO:0007669"/>
    <property type="project" value="TreeGrafter"/>
</dbReference>
<evidence type="ECO:0000313" key="2">
    <source>
        <dbReference type="Ensembl" id="ENSPCEP00000019814.1"/>
    </source>
</evidence>
<protein>
    <submittedName>
        <fullName evidence="2">Uncharacterized protein</fullName>
    </submittedName>
</protein>
<dbReference type="PANTHER" id="PTHR11593">
    <property type="entry name" value="60S RIBOSOMAL PROTEIN L17"/>
    <property type="match status" value="1"/>
</dbReference>
<dbReference type="Ensembl" id="ENSPCET00000020479.1">
    <property type="protein sequence ID" value="ENSPCEP00000019814.1"/>
    <property type="gene ID" value="ENSPCEG00000015355.1"/>
</dbReference>
<name>A0A8C8SHG1_9SAUR</name>
<dbReference type="PANTHER" id="PTHR11593:SF10">
    <property type="entry name" value="60S RIBOSOMAL PROTEIN L17"/>
    <property type="match status" value="1"/>
</dbReference>
<dbReference type="SUPFAM" id="SSF54843">
    <property type="entry name" value="Ribosomal protein L22"/>
    <property type="match status" value="1"/>
</dbReference>
<evidence type="ECO:0000313" key="3">
    <source>
        <dbReference type="Proteomes" id="UP000694393"/>
    </source>
</evidence>
<accession>A0A8C8SHG1</accession>
<reference evidence="2" key="1">
    <citation type="submission" date="2025-08" db="UniProtKB">
        <authorList>
            <consortium name="Ensembl"/>
        </authorList>
    </citation>
    <scope>IDENTIFICATION</scope>
</reference>
<reference evidence="2" key="2">
    <citation type="submission" date="2025-09" db="UniProtKB">
        <authorList>
            <consortium name="Ensembl"/>
        </authorList>
    </citation>
    <scope>IDENTIFICATION</scope>
</reference>
<keyword evidence="3" id="KW-1185">Reference proteome</keyword>
<feature type="region of interest" description="Disordered" evidence="1">
    <location>
        <begin position="135"/>
        <end position="159"/>
    </location>
</feature>
<dbReference type="Proteomes" id="UP000694393">
    <property type="component" value="Unplaced"/>
</dbReference>
<dbReference type="InterPro" id="IPR036394">
    <property type="entry name" value="Ribosomal_uL22_sf"/>
</dbReference>
<dbReference type="GO" id="GO:0003735">
    <property type="term" value="F:structural constituent of ribosome"/>
    <property type="evidence" value="ECO:0007669"/>
    <property type="project" value="InterPro"/>
</dbReference>
<organism evidence="2 3">
    <name type="scientific">Pelusios castaneus</name>
    <name type="common">West African mud turtle</name>
    <dbReference type="NCBI Taxonomy" id="367368"/>
    <lineage>
        <taxon>Eukaryota</taxon>
        <taxon>Metazoa</taxon>
        <taxon>Chordata</taxon>
        <taxon>Craniata</taxon>
        <taxon>Vertebrata</taxon>
        <taxon>Euteleostomi</taxon>
        <taxon>Archelosauria</taxon>
        <taxon>Testudinata</taxon>
        <taxon>Testudines</taxon>
        <taxon>Pleurodira</taxon>
        <taxon>Pelomedusidae</taxon>
        <taxon>Pelusios</taxon>
    </lineage>
</organism>
<dbReference type="Gene3D" id="3.90.470.10">
    <property type="entry name" value="Ribosomal protein L22/L17"/>
    <property type="match status" value="1"/>
</dbReference>
<dbReference type="InterPro" id="IPR005721">
    <property type="entry name" value="Ribosomal_uL22_euk/arc"/>
</dbReference>
<dbReference type="GO" id="GO:0022625">
    <property type="term" value="C:cytosolic large ribosomal subunit"/>
    <property type="evidence" value="ECO:0007669"/>
    <property type="project" value="TreeGrafter"/>
</dbReference>
<evidence type="ECO:0000256" key="1">
    <source>
        <dbReference type="SAM" id="MobiDB-lite"/>
    </source>
</evidence>
<sequence length="159" mass="18201">MVLVLHIPAYHHKKGTGLPKSVTVSVHVQRLEVKEAAPFSSLVAGICSRNPCRLFWNQHPVSLLVNQHSARYAYSSASPHHTLSTWALLICIQVNKALKMRRRTYRAHDHINPSMSPPCRIEMILTEKEQIVPKPEEEVAQKKKVSQKKLKKQKLMAWE</sequence>